<dbReference type="Proteomes" id="UP000735302">
    <property type="component" value="Unassembled WGS sequence"/>
</dbReference>
<keyword evidence="7 11" id="KW-0406">Ion transport</keyword>
<evidence type="ECO:0000256" key="2">
    <source>
        <dbReference type="ARBA" id="ARBA00022448"/>
    </source>
</evidence>
<feature type="compositionally biased region" description="Low complexity" evidence="12">
    <location>
        <begin position="487"/>
        <end position="502"/>
    </location>
</feature>
<keyword evidence="8 13" id="KW-0472">Membrane</keyword>
<feature type="compositionally biased region" description="Low complexity" evidence="12">
    <location>
        <begin position="453"/>
        <end position="474"/>
    </location>
</feature>
<dbReference type="GO" id="GO:0015280">
    <property type="term" value="F:ligand-gated sodium channel activity"/>
    <property type="evidence" value="ECO:0007669"/>
    <property type="project" value="TreeGrafter"/>
</dbReference>
<dbReference type="AlphaFoldDB" id="A0AAV3ZIA3"/>
<name>A0AAV3ZIA3_9GAST</name>
<dbReference type="GO" id="GO:0005886">
    <property type="term" value="C:plasma membrane"/>
    <property type="evidence" value="ECO:0007669"/>
    <property type="project" value="TreeGrafter"/>
</dbReference>
<keyword evidence="6" id="KW-0915">Sodium</keyword>
<feature type="compositionally biased region" description="Basic and acidic residues" evidence="12">
    <location>
        <begin position="476"/>
        <end position="485"/>
    </location>
</feature>
<evidence type="ECO:0000256" key="13">
    <source>
        <dbReference type="SAM" id="Phobius"/>
    </source>
</evidence>
<dbReference type="InterPro" id="IPR001873">
    <property type="entry name" value="ENaC"/>
</dbReference>
<evidence type="ECO:0000256" key="4">
    <source>
        <dbReference type="ARBA" id="ARBA00022692"/>
    </source>
</evidence>
<evidence type="ECO:0000256" key="10">
    <source>
        <dbReference type="ARBA" id="ARBA00023303"/>
    </source>
</evidence>
<evidence type="ECO:0000256" key="5">
    <source>
        <dbReference type="ARBA" id="ARBA00022989"/>
    </source>
</evidence>
<evidence type="ECO:0000256" key="9">
    <source>
        <dbReference type="ARBA" id="ARBA00023201"/>
    </source>
</evidence>
<feature type="transmembrane region" description="Helical" evidence="13">
    <location>
        <begin position="91"/>
        <end position="108"/>
    </location>
</feature>
<dbReference type="EMBL" id="BLXT01002420">
    <property type="protein sequence ID" value="GFN94207.1"/>
    <property type="molecule type" value="Genomic_DNA"/>
</dbReference>
<comment type="subcellular location">
    <subcellularLocation>
        <location evidence="1">Membrane</location>
        <topology evidence="1">Multi-pass membrane protein</topology>
    </subcellularLocation>
</comment>
<gene>
    <name evidence="14" type="ORF">PoB_002071300</name>
</gene>
<sequence length="502" mass="58273">MSGVTFQTSKYDPSRTYLKDTLYPLQREESVQVEMPFSESKTLTQRKQQSPSNLNEEQQAKGMLDYYFQSATIHGISHTCGPQYYFLRRPIWFILLAVMTISLVWAVYGQINNFYEYPINTVTQVTLNTVLPFPAVTICNLNQFMRDRVPDTPILSNPSQEQKEIWFFSNQVVKVIQYQSEYFQLVARMKNQSDNMFDLANLTDVSGEQLQRILFDAAPSNGICYTFNGPDLKPEQRYKAVGPIQIGPYRGPISLLRTQVILRNKRSYYARYPHAGIKRKCLPKPFKAFTNDYCEDTKMDGYRNRLTVYNTYSVVHCYRECVYKRLESLCNCRYYLSPAQIKAEDLLQCSCPRECEDIDYSADISYANIFSQFIEAQAIKDGILLLNNSLSSIPGMQKGYWLYPDLFRRNVTPPIHRLRLCASRSQEAYDFSCLSLTLCLLPVPLCLRNNNNNDNKSNSNNNNNISNNNNSGNNIDYDKQHKEQGEQEQQQQQQQEQQKQQL</sequence>
<dbReference type="PANTHER" id="PTHR11690">
    <property type="entry name" value="AMILORIDE-SENSITIVE SODIUM CHANNEL-RELATED"/>
    <property type="match status" value="1"/>
</dbReference>
<feature type="region of interest" description="Disordered" evidence="12">
    <location>
        <begin position="453"/>
        <end position="502"/>
    </location>
</feature>
<organism evidence="14 15">
    <name type="scientific">Plakobranchus ocellatus</name>
    <dbReference type="NCBI Taxonomy" id="259542"/>
    <lineage>
        <taxon>Eukaryota</taxon>
        <taxon>Metazoa</taxon>
        <taxon>Spiralia</taxon>
        <taxon>Lophotrochozoa</taxon>
        <taxon>Mollusca</taxon>
        <taxon>Gastropoda</taxon>
        <taxon>Heterobranchia</taxon>
        <taxon>Euthyneura</taxon>
        <taxon>Panpulmonata</taxon>
        <taxon>Sacoglossa</taxon>
        <taxon>Placobranchoidea</taxon>
        <taxon>Plakobranchidae</taxon>
        <taxon>Plakobranchus</taxon>
    </lineage>
</organism>
<keyword evidence="10 11" id="KW-0407">Ion channel</keyword>
<proteinExistence type="inferred from homology"/>
<keyword evidence="5 13" id="KW-1133">Transmembrane helix</keyword>
<keyword evidence="2 11" id="KW-0813">Transport</keyword>
<evidence type="ECO:0000313" key="15">
    <source>
        <dbReference type="Proteomes" id="UP000735302"/>
    </source>
</evidence>
<evidence type="ECO:0000256" key="1">
    <source>
        <dbReference type="ARBA" id="ARBA00004141"/>
    </source>
</evidence>
<dbReference type="PRINTS" id="PR01078">
    <property type="entry name" value="AMINACHANNEL"/>
</dbReference>
<evidence type="ECO:0000256" key="11">
    <source>
        <dbReference type="RuleBase" id="RU000679"/>
    </source>
</evidence>
<evidence type="ECO:0000256" key="12">
    <source>
        <dbReference type="SAM" id="MobiDB-lite"/>
    </source>
</evidence>
<reference evidence="14 15" key="1">
    <citation type="journal article" date="2021" name="Elife">
        <title>Chloroplast acquisition without the gene transfer in kleptoplastic sea slugs, Plakobranchus ocellatus.</title>
        <authorList>
            <person name="Maeda T."/>
            <person name="Takahashi S."/>
            <person name="Yoshida T."/>
            <person name="Shimamura S."/>
            <person name="Takaki Y."/>
            <person name="Nagai Y."/>
            <person name="Toyoda A."/>
            <person name="Suzuki Y."/>
            <person name="Arimoto A."/>
            <person name="Ishii H."/>
            <person name="Satoh N."/>
            <person name="Nishiyama T."/>
            <person name="Hasebe M."/>
            <person name="Maruyama T."/>
            <person name="Minagawa J."/>
            <person name="Obokata J."/>
            <person name="Shigenobu S."/>
        </authorList>
    </citation>
    <scope>NUCLEOTIDE SEQUENCE [LARGE SCALE GENOMIC DNA]</scope>
</reference>
<evidence type="ECO:0000313" key="14">
    <source>
        <dbReference type="EMBL" id="GFN94207.1"/>
    </source>
</evidence>
<keyword evidence="4 11" id="KW-0812">Transmembrane</keyword>
<protein>
    <submittedName>
        <fullName evidence="14">Acid-sensing ion channel 5</fullName>
    </submittedName>
</protein>
<comment type="caution">
    <text evidence="14">The sequence shown here is derived from an EMBL/GenBank/DDBJ whole genome shotgun (WGS) entry which is preliminary data.</text>
</comment>
<keyword evidence="9 11" id="KW-0739">Sodium transport</keyword>
<keyword evidence="3 11" id="KW-0894">Sodium channel</keyword>
<comment type="similarity">
    <text evidence="11">Belongs to the amiloride-sensitive sodium channel (TC 1.A.6) family.</text>
</comment>
<evidence type="ECO:0000256" key="6">
    <source>
        <dbReference type="ARBA" id="ARBA00023053"/>
    </source>
</evidence>
<evidence type="ECO:0000256" key="8">
    <source>
        <dbReference type="ARBA" id="ARBA00023136"/>
    </source>
</evidence>
<accession>A0AAV3ZIA3</accession>
<keyword evidence="15" id="KW-1185">Reference proteome</keyword>
<evidence type="ECO:0000256" key="3">
    <source>
        <dbReference type="ARBA" id="ARBA00022461"/>
    </source>
</evidence>
<evidence type="ECO:0000256" key="7">
    <source>
        <dbReference type="ARBA" id="ARBA00023065"/>
    </source>
</evidence>
<dbReference type="Pfam" id="PF00858">
    <property type="entry name" value="ASC"/>
    <property type="match status" value="2"/>
</dbReference>